<dbReference type="Pfam" id="PF00144">
    <property type="entry name" value="Beta-lactamase"/>
    <property type="match status" value="1"/>
</dbReference>
<keyword evidence="1" id="KW-0812">Transmembrane</keyword>
<accession>F4KRV2</accession>
<organism evidence="3 4">
    <name type="scientific">Haliscomenobacter hydrossis (strain ATCC 27775 / DSM 1100 / LMG 10767 / O)</name>
    <dbReference type="NCBI Taxonomy" id="760192"/>
    <lineage>
        <taxon>Bacteria</taxon>
        <taxon>Pseudomonadati</taxon>
        <taxon>Bacteroidota</taxon>
        <taxon>Saprospiria</taxon>
        <taxon>Saprospirales</taxon>
        <taxon>Haliscomenobacteraceae</taxon>
        <taxon>Haliscomenobacter</taxon>
    </lineage>
</organism>
<dbReference type="eggNOG" id="COG1680">
    <property type="taxonomic scope" value="Bacteria"/>
</dbReference>
<evidence type="ECO:0000259" key="2">
    <source>
        <dbReference type="Pfam" id="PF00144"/>
    </source>
</evidence>
<feature type="domain" description="Beta-lactamase-related" evidence="2">
    <location>
        <begin position="158"/>
        <end position="424"/>
    </location>
</feature>
<dbReference type="KEGG" id="hhy:Halhy_2173"/>
<protein>
    <submittedName>
        <fullName evidence="3">Beta-lactamase</fullName>
    </submittedName>
</protein>
<dbReference type="STRING" id="760192.Halhy_2173"/>
<gene>
    <name evidence="3" type="ordered locus">Halhy_2173</name>
</gene>
<dbReference type="InterPro" id="IPR050789">
    <property type="entry name" value="Diverse_Enzym_Activities"/>
</dbReference>
<dbReference type="HOGENOM" id="CLU_030169_5_1_10"/>
<feature type="transmembrane region" description="Helical" evidence="1">
    <location>
        <begin position="7"/>
        <end position="27"/>
    </location>
</feature>
<evidence type="ECO:0000313" key="4">
    <source>
        <dbReference type="Proteomes" id="UP000008461"/>
    </source>
</evidence>
<dbReference type="PANTHER" id="PTHR43283">
    <property type="entry name" value="BETA-LACTAMASE-RELATED"/>
    <property type="match status" value="1"/>
</dbReference>
<dbReference type="PANTHER" id="PTHR43283:SF7">
    <property type="entry name" value="BETA-LACTAMASE-RELATED DOMAIN-CONTAINING PROTEIN"/>
    <property type="match status" value="1"/>
</dbReference>
<keyword evidence="1" id="KW-1133">Transmembrane helix</keyword>
<reference evidence="3 4" key="1">
    <citation type="journal article" date="2011" name="Stand. Genomic Sci.">
        <title>Complete genome sequence of Haliscomenobacter hydrossis type strain (O).</title>
        <authorList>
            <consortium name="US DOE Joint Genome Institute (JGI-PGF)"/>
            <person name="Daligault H."/>
            <person name="Lapidus A."/>
            <person name="Zeytun A."/>
            <person name="Nolan M."/>
            <person name="Lucas S."/>
            <person name="Del Rio T.G."/>
            <person name="Tice H."/>
            <person name="Cheng J.F."/>
            <person name="Tapia R."/>
            <person name="Han C."/>
            <person name="Goodwin L."/>
            <person name="Pitluck S."/>
            <person name="Liolios K."/>
            <person name="Pagani I."/>
            <person name="Ivanova N."/>
            <person name="Huntemann M."/>
            <person name="Mavromatis K."/>
            <person name="Mikhailova N."/>
            <person name="Pati A."/>
            <person name="Chen A."/>
            <person name="Palaniappan K."/>
            <person name="Land M."/>
            <person name="Hauser L."/>
            <person name="Brambilla E.M."/>
            <person name="Rohde M."/>
            <person name="Verbarg S."/>
            <person name="Goker M."/>
            <person name="Bristow J."/>
            <person name="Eisen J.A."/>
            <person name="Markowitz V."/>
            <person name="Hugenholtz P."/>
            <person name="Kyrpides N.C."/>
            <person name="Klenk H.P."/>
            <person name="Woyke T."/>
        </authorList>
    </citation>
    <scope>NUCLEOTIDE SEQUENCE [LARGE SCALE GENOMIC DNA]</scope>
    <source>
        <strain evidence="4">ATCC 27775 / DSM 1100 / LMG 10767 / O</strain>
    </source>
</reference>
<keyword evidence="4" id="KW-1185">Reference proteome</keyword>
<reference key="2">
    <citation type="submission" date="2011-04" db="EMBL/GenBank/DDBJ databases">
        <title>Complete sequence of chromosome of Haliscomenobacter hydrossis DSM 1100.</title>
        <authorList>
            <consortium name="US DOE Joint Genome Institute (JGI-PGF)"/>
            <person name="Lucas S."/>
            <person name="Han J."/>
            <person name="Lapidus A."/>
            <person name="Bruce D."/>
            <person name="Goodwin L."/>
            <person name="Pitluck S."/>
            <person name="Peters L."/>
            <person name="Kyrpides N."/>
            <person name="Mavromatis K."/>
            <person name="Ivanova N."/>
            <person name="Ovchinnikova G."/>
            <person name="Pagani I."/>
            <person name="Daligault H."/>
            <person name="Detter J.C."/>
            <person name="Han C."/>
            <person name="Land M."/>
            <person name="Hauser L."/>
            <person name="Markowitz V."/>
            <person name="Cheng J.-F."/>
            <person name="Hugenholtz P."/>
            <person name="Woyke T."/>
            <person name="Wu D."/>
            <person name="Verbarg S."/>
            <person name="Frueling A."/>
            <person name="Brambilla E."/>
            <person name="Klenk H.-P."/>
            <person name="Eisen J.A."/>
        </authorList>
    </citation>
    <scope>NUCLEOTIDE SEQUENCE</scope>
    <source>
        <strain>DSM 1100</strain>
    </source>
</reference>
<dbReference type="Proteomes" id="UP000008461">
    <property type="component" value="Chromosome"/>
</dbReference>
<dbReference type="SUPFAM" id="SSF56601">
    <property type="entry name" value="beta-lactamase/transpeptidase-like"/>
    <property type="match status" value="1"/>
</dbReference>
<sequence length="439" mass="49067">MSLPKRILRIALYFVVFILLYNIRYYYQYAKIGAAYNAKMACSCVFVSGRSLASVEKEDLYAIPFASQTVDRRKQTVTSTLFGVVSKTALYRPGLGCTLLNTVGAAELQRQTELVVLSKGAQELPDSTLPAAQGQALAKTLDWAFAEKDPSRPVLTRAVVVLHQGKVVAERYAPGINRNTPLLGWSMTKSVTNAMIGILVKDGKLVVDAPAPIDEWKDDKRKAIKLDNLLRMNSGLRFDENYGKVSAATKMLFKIPNAGQYALRFKARAEPGQEWYYSSGTSNILQEIIRRQFNSLNDYLAFPHQRLFDKLGMSTAVMEPDPAGNYVGSSFMFASARDWAKFGQLYLQDGAWNGEQILPRGWAAYSAKETPNSDGQYAAQFWIGYRKDGMPADLFYADGFEGQRVLIVPSKELVVVRLGCTGYNNFEDKRFFKEILGVF</sequence>
<dbReference type="AlphaFoldDB" id="F4KRV2"/>
<proteinExistence type="predicted"/>
<dbReference type="Gene3D" id="3.40.710.10">
    <property type="entry name" value="DD-peptidase/beta-lactamase superfamily"/>
    <property type="match status" value="1"/>
</dbReference>
<evidence type="ECO:0000313" key="3">
    <source>
        <dbReference type="EMBL" id="AEE50056.1"/>
    </source>
</evidence>
<name>F4KRV2_HALH1</name>
<dbReference type="OrthoDB" id="9773047at2"/>
<dbReference type="InterPro" id="IPR012338">
    <property type="entry name" value="Beta-lactam/transpept-like"/>
</dbReference>
<dbReference type="InterPro" id="IPR001466">
    <property type="entry name" value="Beta-lactam-related"/>
</dbReference>
<dbReference type="RefSeq" id="WP_013764608.1">
    <property type="nucleotide sequence ID" value="NC_015510.1"/>
</dbReference>
<dbReference type="EMBL" id="CP002691">
    <property type="protein sequence ID" value="AEE50056.1"/>
    <property type="molecule type" value="Genomic_DNA"/>
</dbReference>
<keyword evidence="1" id="KW-0472">Membrane</keyword>
<evidence type="ECO:0000256" key="1">
    <source>
        <dbReference type="SAM" id="Phobius"/>
    </source>
</evidence>